<keyword evidence="19" id="KW-1185">Reference proteome</keyword>
<dbReference type="GO" id="GO:0006397">
    <property type="term" value="P:mRNA processing"/>
    <property type="evidence" value="ECO:0007669"/>
    <property type="project" value="UniProtKB-KW"/>
</dbReference>
<reference evidence="18" key="1">
    <citation type="submission" date="2020-08" db="EMBL/GenBank/DDBJ databases">
        <title>Genome sequencing and assembly of the red palm weevil Rhynchophorus ferrugineus.</title>
        <authorList>
            <person name="Dias G.B."/>
            <person name="Bergman C.M."/>
            <person name="Manee M."/>
        </authorList>
    </citation>
    <scope>NUCLEOTIDE SEQUENCE</scope>
    <source>
        <strain evidence="18">AA-2017</strain>
        <tissue evidence="18">Whole larva</tissue>
    </source>
</reference>
<feature type="binding site" evidence="17">
    <location>
        <position position="168"/>
    </location>
    <ligand>
        <name>substrate</name>
    </ligand>
</feature>
<keyword evidence="13 15" id="KW-0539">Nucleus</keyword>
<gene>
    <name evidence="18" type="ORF">GWI33_005224</name>
</gene>
<feature type="binding site" evidence="17">
    <location>
        <position position="198"/>
    </location>
    <ligand>
        <name>substrate</name>
    </ligand>
</feature>
<dbReference type="GO" id="GO:0140932">
    <property type="term" value="F:5'-(N(7)-methyl 5'-triphosphoguanosine)-[mRNA] diphosphatase activity"/>
    <property type="evidence" value="ECO:0007669"/>
    <property type="project" value="UniProtKB-EC"/>
</dbReference>
<evidence type="ECO:0000313" key="19">
    <source>
        <dbReference type="Proteomes" id="UP000625711"/>
    </source>
</evidence>
<keyword evidence="8" id="KW-0597">Phosphoprotein</keyword>
<dbReference type="GO" id="GO:0005634">
    <property type="term" value="C:nucleus"/>
    <property type="evidence" value="ECO:0007669"/>
    <property type="project" value="UniProtKB-SubCell"/>
</dbReference>
<dbReference type="InterPro" id="IPR011145">
    <property type="entry name" value="Scavenger_mRNA_decap_enz_N"/>
</dbReference>
<keyword evidence="10 15" id="KW-0378">Hydrolase</keyword>
<evidence type="ECO:0000256" key="11">
    <source>
        <dbReference type="ARBA" id="ARBA00022990"/>
    </source>
</evidence>
<keyword evidence="7" id="KW-0963">Cytoplasm</keyword>
<dbReference type="InterPro" id="IPR036265">
    <property type="entry name" value="HIT-like_sf"/>
</dbReference>
<dbReference type="OrthoDB" id="10264956at2759"/>
<evidence type="ECO:0000256" key="12">
    <source>
        <dbReference type="ARBA" id="ARBA00023187"/>
    </source>
</evidence>
<dbReference type="GO" id="GO:0000932">
    <property type="term" value="C:P-body"/>
    <property type="evidence" value="ECO:0007669"/>
    <property type="project" value="TreeGrafter"/>
</dbReference>
<keyword evidence="12" id="KW-0508">mRNA splicing</keyword>
<comment type="subunit">
    <text evidence="4">Homodimer. Associates with components of the exosome multienzyme ribonuclease complex, such as EXOSC3 and EXOSC4. Interacts with NDOR1.</text>
</comment>
<evidence type="ECO:0000256" key="9">
    <source>
        <dbReference type="ARBA" id="ARBA00022664"/>
    </source>
</evidence>
<dbReference type="Proteomes" id="UP000625711">
    <property type="component" value="Unassembled WGS sequence"/>
</dbReference>
<protein>
    <recommendedName>
        <fullName evidence="6 15">m7GpppX diphosphatase</fullName>
        <ecNumber evidence="5 15">3.6.1.59</ecNumber>
    </recommendedName>
</protein>
<dbReference type="PANTHER" id="PTHR12978">
    <property type="entry name" value="HISTIDINE TRIAD HIT PROTEIN MEMBER"/>
    <property type="match status" value="1"/>
</dbReference>
<evidence type="ECO:0000256" key="1">
    <source>
        <dbReference type="ARBA" id="ARBA00004123"/>
    </source>
</evidence>
<dbReference type="EMBL" id="JAACXV010000262">
    <property type="protein sequence ID" value="KAF7281040.1"/>
    <property type="molecule type" value="Genomic_DNA"/>
</dbReference>
<comment type="similarity">
    <text evidence="3 15">Belongs to the HIT family.</text>
</comment>
<proteinExistence type="inferred from homology"/>
<feature type="active site" description="Nucleophile" evidence="16">
    <location>
        <position position="269"/>
    </location>
</feature>
<dbReference type="Gene3D" id="3.30.428.10">
    <property type="entry name" value="HIT-like"/>
    <property type="match status" value="1"/>
</dbReference>
<dbReference type="Gene3D" id="3.30.200.40">
    <property type="entry name" value="Scavenger mRNA decapping enzyme, N-terminal domain"/>
    <property type="match status" value="1"/>
</dbReference>
<evidence type="ECO:0000256" key="2">
    <source>
        <dbReference type="ARBA" id="ARBA00004496"/>
    </source>
</evidence>
<sequence>MADASVQHCDNKSEVEHEIPLKKRKLEENEDQCLHSDIKDLSGFEITNILHNNTNRKTISLRGSFKSKKGEAVVILEKTAFSTDTLTNDTGSLKGELEKIFHNDIYGNYKFLPTTELKSIKATIIHPATDKHIIKYSSQNCYMVDESPEIYKSAVLKYIEQEQFDLQWVYNILEHKSEAERILVEDKDPVNGFVIVPDLKWNGEIDTLYFLAICNRRDIKSLRDLSAKHIPLLENIKEKGLSAIQCKYGLDSSQLRIYFHYQPSFYHLHIHITHLKHEAPGILAERAHMLMTVINNLNLMPDYYEKATIPYVVRENDKLFETLEEKAYLFVTLSQDSKSCTKVLYRWFWFWGLSG</sequence>
<name>A0A834MI63_RHYFE</name>
<dbReference type="PANTHER" id="PTHR12978:SF0">
    <property type="entry name" value="M7GPPPX DIPHOSPHATASE"/>
    <property type="match status" value="1"/>
</dbReference>
<keyword evidence="9 15" id="KW-0507">mRNA processing</keyword>
<accession>A0A834MI63</accession>
<dbReference type="FunFam" id="3.30.200.40:FF:000001">
    <property type="entry name" value="m7GpppX diphosphatase"/>
    <property type="match status" value="1"/>
</dbReference>
<dbReference type="SUPFAM" id="SSF54197">
    <property type="entry name" value="HIT-like"/>
    <property type="match status" value="1"/>
</dbReference>
<comment type="caution">
    <text evidence="18">The sequence shown here is derived from an EMBL/GenBank/DDBJ whole genome shotgun (WGS) entry which is preliminary data.</text>
</comment>
<dbReference type="GO" id="GO:0008380">
    <property type="term" value="P:RNA splicing"/>
    <property type="evidence" value="ECO:0007669"/>
    <property type="project" value="UniProtKB-KW"/>
</dbReference>
<evidence type="ECO:0000256" key="5">
    <source>
        <dbReference type="ARBA" id="ARBA00012520"/>
    </source>
</evidence>
<evidence type="ECO:0000256" key="15">
    <source>
        <dbReference type="PIRNR" id="PIRNR028973"/>
    </source>
</evidence>
<evidence type="ECO:0000313" key="18">
    <source>
        <dbReference type="EMBL" id="KAF7281040.1"/>
    </source>
</evidence>
<dbReference type="EC" id="3.6.1.59" evidence="5 15"/>
<comment type="catalytic activity">
    <reaction evidence="14 15">
        <text>a 5'-end (N(7)-methyl 5'-triphosphoguanosine)-ribonucleoside in mRNA + H2O = N(7)-methyl-GMP + a 5'-end diphospho-ribonucleoside in mRNA + 2 H(+)</text>
        <dbReference type="Rhea" id="RHEA:65388"/>
        <dbReference type="Rhea" id="RHEA-COMP:17165"/>
        <dbReference type="Rhea" id="RHEA-COMP:17167"/>
        <dbReference type="ChEBI" id="CHEBI:15377"/>
        <dbReference type="ChEBI" id="CHEBI:15378"/>
        <dbReference type="ChEBI" id="CHEBI:58285"/>
        <dbReference type="ChEBI" id="CHEBI:156461"/>
        <dbReference type="ChEBI" id="CHEBI:167616"/>
        <dbReference type="EC" id="3.6.1.59"/>
    </reaction>
</comment>
<dbReference type="GO" id="GO:0000290">
    <property type="term" value="P:deadenylation-dependent decapping of nuclear-transcribed mRNA"/>
    <property type="evidence" value="ECO:0007669"/>
    <property type="project" value="UniProtKB-UniRule"/>
</dbReference>
<evidence type="ECO:0000256" key="3">
    <source>
        <dbReference type="ARBA" id="ARBA00010208"/>
    </source>
</evidence>
<dbReference type="GO" id="GO:0000340">
    <property type="term" value="F:RNA 7-methylguanosine cap binding"/>
    <property type="evidence" value="ECO:0007669"/>
    <property type="project" value="UniProtKB-UniRule"/>
</dbReference>
<evidence type="ECO:0000256" key="13">
    <source>
        <dbReference type="ARBA" id="ARBA00023242"/>
    </source>
</evidence>
<evidence type="ECO:0000256" key="4">
    <source>
        <dbReference type="ARBA" id="ARBA00011140"/>
    </source>
</evidence>
<dbReference type="Pfam" id="PF05652">
    <property type="entry name" value="DcpS"/>
    <property type="match status" value="1"/>
</dbReference>
<dbReference type="InterPro" id="IPR008594">
    <property type="entry name" value="DcpS/DCS2"/>
</dbReference>
<evidence type="ECO:0000256" key="16">
    <source>
        <dbReference type="PIRSR" id="PIRSR028973-1"/>
    </source>
</evidence>
<dbReference type="Pfam" id="PF11969">
    <property type="entry name" value="DcpS_C"/>
    <property type="match status" value="1"/>
</dbReference>
<feature type="binding site" evidence="17">
    <location>
        <position position="178"/>
    </location>
    <ligand>
        <name>substrate</name>
    </ligand>
</feature>
<feature type="binding site" evidence="17">
    <location>
        <begin position="260"/>
        <end position="271"/>
    </location>
    <ligand>
        <name>substrate</name>
    </ligand>
</feature>
<evidence type="ECO:0000256" key="7">
    <source>
        <dbReference type="ARBA" id="ARBA00022490"/>
    </source>
</evidence>
<organism evidence="18 19">
    <name type="scientific">Rhynchophorus ferrugineus</name>
    <name type="common">Red palm weevil</name>
    <name type="synonym">Curculio ferrugineus</name>
    <dbReference type="NCBI Taxonomy" id="354439"/>
    <lineage>
        <taxon>Eukaryota</taxon>
        <taxon>Metazoa</taxon>
        <taxon>Ecdysozoa</taxon>
        <taxon>Arthropoda</taxon>
        <taxon>Hexapoda</taxon>
        <taxon>Insecta</taxon>
        <taxon>Pterygota</taxon>
        <taxon>Neoptera</taxon>
        <taxon>Endopterygota</taxon>
        <taxon>Coleoptera</taxon>
        <taxon>Polyphaga</taxon>
        <taxon>Cucujiformia</taxon>
        <taxon>Curculionidae</taxon>
        <taxon>Dryophthorinae</taxon>
        <taxon>Rhynchophorus</taxon>
    </lineage>
</organism>
<evidence type="ECO:0000256" key="17">
    <source>
        <dbReference type="PIRSR" id="PIRSR028973-2"/>
    </source>
</evidence>
<evidence type="ECO:0000256" key="10">
    <source>
        <dbReference type="ARBA" id="ARBA00022801"/>
    </source>
</evidence>
<dbReference type="PIRSF" id="PIRSF028973">
    <property type="entry name" value="Scavenger_mRNA_decap_enz"/>
    <property type="match status" value="1"/>
</dbReference>
<evidence type="ECO:0000256" key="14">
    <source>
        <dbReference type="ARBA" id="ARBA00048222"/>
    </source>
</evidence>
<feature type="binding site" evidence="17">
    <location>
        <position position="200"/>
    </location>
    <ligand>
        <name>substrate</name>
    </ligand>
</feature>
<dbReference type="FunFam" id="3.30.428.10:FF:000006">
    <property type="entry name" value="m7GpppX diphosphatase"/>
    <property type="match status" value="1"/>
</dbReference>
<evidence type="ECO:0000256" key="8">
    <source>
        <dbReference type="ARBA" id="ARBA00022553"/>
    </source>
</evidence>
<comment type="function">
    <text evidence="15">Decapping scavenger enzyme that catalyzes the cleavage of a residual cap structure following the degradation of mRNAs by the 3'-&gt;5' exosome-mediated mRNA decay pathway.</text>
</comment>
<dbReference type="AlphaFoldDB" id="A0A834MI63"/>
<keyword evidence="11" id="KW-0007">Acetylation</keyword>
<dbReference type="SUPFAM" id="SSF102860">
    <property type="entry name" value="mRNA decapping enzyme DcpS N-terminal domain"/>
    <property type="match status" value="1"/>
</dbReference>
<evidence type="ECO:0000256" key="6">
    <source>
        <dbReference type="ARBA" id="ARBA00015636"/>
    </source>
</evidence>
<comment type="subcellular location">
    <subcellularLocation>
        <location evidence="2">Cytoplasm</location>
    </subcellularLocation>
    <subcellularLocation>
        <location evidence="1 15">Nucleus</location>
    </subcellularLocation>
</comment>